<gene>
    <name evidence="1" type="ORF">M9458_043796</name>
</gene>
<evidence type="ECO:0008006" key="3">
    <source>
        <dbReference type="Google" id="ProtNLM"/>
    </source>
</evidence>
<dbReference type="InterPro" id="IPR043502">
    <property type="entry name" value="DNA/RNA_pol_sf"/>
</dbReference>
<sequence length="257" mass="28349">TISSVCLRGPPLWPVPVPPRWFSKLVEGALAPLWGQGIRILNYLDDWDLVLWHLSHLGLRVNWEKSKLSPVQSISFLGMELDSVNMTARLTNERVQSMLNCLKLFRHKTAVPLKYFQRLLGHMAAAAAVGYTTESRDGHGTAVPSGSALPRNAAFFSARGWGAVCNGQAASGSWTGPRLRWHVNCLELLAVFLALCRFLPMLRHKHMLVHTDNTATVAYINPRGVYAPSDAAQIAARRLYSRGAQSSPILENGDSTP</sequence>
<name>A0ABD0NGM3_CIRMR</name>
<dbReference type="CDD" id="cd09275">
    <property type="entry name" value="RNase_HI_RT_DIRS1"/>
    <property type="match status" value="1"/>
</dbReference>
<feature type="non-terminal residue" evidence="1">
    <location>
        <position position="257"/>
    </location>
</feature>
<evidence type="ECO:0000313" key="1">
    <source>
        <dbReference type="EMBL" id="KAL0160071.1"/>
    </source>
</evidence>
<reference evidence="1 2" key="1">
    <citation type="submission" date="2024-05" db="EMBL/GenBank/DDBJ databases">
        <title>Genome sequencing and assembly of Indian major carp, Cirrhinus mrigala (Hamilton, 1822).</title>
        <authorList>
            <person name="Mohindra V."/>
            <person name="Chowdhury L.M."/>
            <person name="Lal K."/>
            <person name="Jena J.K."/>
        </authorList>
    </citation>
    <scope>NUCLEOTIDE SEQUENCE [LARGE SCALE GENOMIC DNA]</scope>
    <source>
        <strain evidence="1">CM1030</strain>
        <tissue evidence="1">Blood</tissue>
    </source>
</reference>
<accession>A0ABD0NGM3</accession>
<dbReference type="InterPro" id="IPR052055">
    <property type="entry name" value="Hepadnavirus_pol/RT"/>
</dbReference>
<evidence type="ECO:0000313" key="2">
    <source>
        <dbReference type="Proteomes" id="UP001529510"/>
    </source>
</evidence>
<dbReference type="PANTHER" id="PTHR33050">
    <property type="entry name" value="REVERSE TRANSCRIPTASE DOMAIN-CONTAINING PROTEIN"/>
    <property type="match status" value="1"/>
</dbReference>
<dbReference type="EMBL" id="JAMKFB020000022">
    <property type="protein sequence ID" value="KAL0160071.1"/>
    <property type="molecule type" value="Genomic_DNA"/>
</dbReference>
<proteinExistence type="predicted"/>
<dbReference type="PANTHER" id="PTHR33050:SF7">
    <property type="entry name" value="RIBONUCLEASE H"/>
    <property type="match status" value="1"/>
</dbReference>
<feature type="non-terminal residue" evidence="1">
    <location>
        <position position="1"/>
    </location>
</feature>
<dbReference type="AlphaFoldDB" id="A0ABD0NGM3"/>
<dbReference type="Proteomes" id="UP001529510">
    <property type="component" value="Unassembled WGS sequence"/>
</dbReference>
<protein>
    <recommendedName>
        <fullName evidence="3">Reverse transcriptase domain-containing protein</fullName>
    </recommendedName>
</protein>
<keyword evidence="2" id="KW-1185">Reference proteome</keyword>
<organism evidence="1 2">
    <name type="scientific">Cirrhinus mrigala</name>
    <name type="common">Mrigala</name>
    <dbReference type="NCBI Taxonomy" id="683832"/>
    <lineage>
        <taxon>Eukaryota</taxon>
        <taxon>Metazoa</taxon>
        <taxon>Chordata</taxon>
        <taxon>Craniata</taxon>
        <taxon>Vertebrata</taxon>
        <taxon>Euteleostomi</taxon>
        <taxon>Actinopterygii</taxon>
        <taxon>Neopterygii</taxon>
        <taxon>Teleostei</taxon>
        <taxon>Ostariophysi</taxon>
        <taxon>Cypriniformes</taxon>
        <taxon>Cyprinidae</taxon>
        <taxon>Labeoninae</taxon>
        <taxon>Labeonini</taxon>
        <taxon>Cirrhinus</taxon>
    </lineage>
</organism>
<dbReference type="SUPFAM" id="SSF56672">
    <property type="entry name" value="DNA/RNA polymerases"/>
    <property type="match status" value="1"/>
</dbReference>
<comment type="caution">
    <text evidence="1">The sequence shown here is derived from an EMBL/GenBank/DDBJ whole genome shotgun (WGS) entry which is preliminary data.</text>
</comment>